<evidence type="ECO:0000313" key="2">
    <source>
        <dbReference type="EMBL" id="EKJ89315.1"/>
    </source>
</evidence>
<keyword evidence="1" id="KW-0472">Membrane</keyword>
<protein>
    <submittedName>
        <fullName evidence="2">Uncharacterized protein</fullName>
    </submittedName>
</protein>
<keyword evidence="1" id="KW-1133">Transmembrane helix</keyword>
<dbReference type="Proteomes" id="UP000007995">
    <property type="component" value="Unassembled WGS sequence"/>
</dbReference>
<dbReference type="EMBL" id="AGXW01000014">
    <property type="protein sequence ID" value="EKJ89315.1"/>
    <property type="molecule type" value="Genomic_DNA"/>
</dbReference>
<evidence type="ECO:0000256" key="1">
    <source>
        <dbReference type="SAM" id="Phobius"/>
    </source>
</evidence>
<evidence type="ECO:0000313" key="3">
    <source>
        <dbReference type="Proteomes" id="UP000007995"/>
    </source>
</evidence>
<proteinExistence type="predicted"/>
<keyword evidence="1" id="KW-0812">Transmembrane</keyword>
<organism evidence="2 3">
    <name type="scientific">Bacteroides finegoldii CL09T03C10</name>
    <dbReference type="NCBI Taxonomy" id="997888"/>
    <lineage>
        <taxon>Bacteria</taxon>
        <taxon>Pseudomonadati</taxon>
        <taxon>Bacteroidota</taxon>
        <taxon>Bacteroidia</taxon>
        <taxon>Bacteroidales</taxon>
        <taxon>Bacteroidaceae</taxon>
        <taxon>Bacteroides</taxon>
    </lineage>
</organism>
<accession>K5CJ60</accession>
<feature type="transmembrane region" description="Helical" evidence="1">
    <location>
        <begin position="7"/>
        <end position="25"/>
    </location>
</feature>
<sequence>MIRFLRFNLLIKNLVFLSLIFQYYMGKKQINVSSPYKQNSEFKTRPQIQNPKLHHIPFLPNIPFLLLKLI</sequence>
<dbReference type="AlphaFoldDB" id="K5CJ60"/>
<comment type="caution">
    <text evidence="2">The sequence shown here is derived from an EMBL/GenBank/DDBJ whole genome shotgun (WGS) entry which is preliminary data.</text>
</comment>
<reference evidence="2 3" key="1">
    <citation type="submission" date="2012-02" db="EMBL/GenBank/DDBJ databases">
        <title>The Genome Sequence of Bacteroides finegoldii CL09T03C10.</title>
        <authorList>
            <consortium name="The Broad Institute Genome Sequencing Platform"/>
            <person name="Earl A."/>
            <person name="Ward D."/>
            <person name="Feldgarden M."/>
            <person name="Gevers D."/>
            <person name="Zitomersky N.L."/>
            <person name="Coyne M.J."/>
            <person name="Comstock L.E."/>
            <person name="Young S.K."/>
            <person name="Zeng Q."/>
            <person name="Gargeya S."/>
            <person name="Fitzgerald M."/>
            <person name="Haas B."/>
            <person name="Abouelleil A."/>
            <person name="Alvarado L."/>
            <person name="Arachchi H.M."/>
            <person name="Berlin A."/>
            <person name="Chapman S.B."/>
            <person name="Gearin G."/>
            <person name="Goldberg J."/>
            <person name="Griggs A."/>
            <person name="Gujja S."/>
            <person name="Hansen M."/>
            <person name="Heiman D."/>
            <person name="Howarth C."/>
            <person name="Larimer J."/>
            <person name="Lui A."/>
            <person name="MacDonald P.J.P."/>
            <person name="McCowen C."/>
            <person name="Montmayeur A."/>
            <person name="Murphy C."/>
            <person name="Neiman D."/>
            <person name="Pearson M."/>
            <person name="Priest M."/>
            <person name="Roberts A."/>
            <person name="Saif S."/>
            <person name="Shea T."/>
            <person name="Sisk P."/>
            <person name="Stolte C."/>
            <person name="Sykes S."/>
            <person name="Wortman J."/>
            <person name="Nusbaum C."/>
            <person name="Birren B."/>
        </authorList>
    </citation>
    <scope>NUCLEOTIDE SEQUENCE [LARGE SCALE GENOMIC DNA]</scope>
    <source>
        <strain evidence="2 3">CL09T03C10</strain>
    </source>
</reference>
<gene>
    <name evidence="2" type="ORF">HMPREF1057_04068</name>
</gene>
<name>K5CJ60_9BACE</name>
<dbReference type="HOGENOM" id="CLU_2749294_0_0_10"/>